<dbReference type="InterPro" id="IPR038920">
    <property type="entry name" value="At3g05675-like"/>
</dbReference>
<sequence length="744" mass="81686">CEKTSKTSLANRLSISSKLDQLARNQTGRNSGSDRLIFAEGTTVIWCELRVAASGGLCDGGGGDESIPSSATVTFSVIVAAAIHREFEAIRHIKRRNRRLVVAGERPSRFLKFDSDCVINIWPSGLGGGEWSKSGVLRFARWQTCAEAWRRPRQPIGRTRWSAASGGSAADGQSFGLCQVASRRRPLFACGRSRYSDGLREAEICIPVLVDPLVNGSLKDCGLQEAGNGFGSCSSCAVFWLQLKYLLHFFQFRVFEKTLFQRILCMDPLVNGSLKDCGLQEVGIRVRVLQLMLRTTLVVLKLLSLALHDHLMEPSHNHESMTPGTIGNRSTSDLVVRIRTHEGRDEWVYCHSHVLTKSSSYFADRLSDKWPTCQILDSRTCVEVHCTETDFDHHITLLRLLHRDPPSPTVADICNAKNALGMLRAAVGLGSPQVVSACAEYLEAVPWNESEEEEILRVVPGLGLGLAESGLILARLKPVGPKAAVGVFMSALRLATSPLSGPARGDARAAAQEQIEYMLTDDDDDPPLLTVDHEIRAEARRCVGGLLARFAGLMKSEPELLDGYLADLSWASQIVAKLGICEDFVRAWVEMSGDFVKVAGPARGVKVLEVTNRVMETISCGGVVLRAARRAHVVRTWVPFARDVKLSVDCASVACVDDDDDDDEVMKADGELWRSLESGFVSIISTLPSESQSEILTEWLGNKNVGYPDLTEAFEVWCYRSKVAKRRLGLVDEGNQCNNNTNNV</sequence>
<dbReference type="OrthoDB" id="1883777at2759"/>
<gene>
    <name evidence="2" type="ORF">STAS_20250</name>
</gene>
<dbReference type="Proteomes" id="UP000325081">
    <property type="component" value="Unassembled WGS sequence"/>
</dbReference>
<dbReference type="InterPro" id="IPR011333">
    <property type="entry name" value="SKP1/BTB/POZ_sf"/>
</dbReference>
<keyword evidence="3" id="KW-1185">Reference proteome</keyword>
<organism evidence="2 3">
    <name type="scientific">Striga asiatica</name>
    <name type="common">Asiatic witchweed</name>
    <name type="synonym">Buchnera asiatica</name>
    <dbReference type="NCBI Taxonomy" id="4170"/>
    <lineage>
        <taxon>Eukaryota</taxon>
        <taxon>Viridiplantae</taxon>
        <taxon>Streptophyta</taxon>
        <taxon>Embryophyta</taxon>
        <taxon>Tracheophyta</taxon>
        <taxon>Spermatophyta</taxon>
        <taxon>Magnoliopsida</taxon>
        <taxon>eudicotyledons</taxon>
        <taxon>Gunneridae</taxon>
        <taxon>Pentapetalae</taxon>
        <taxon>asterids</taxon>
        <taxon>lamiids</taxon>
        <taxon>Lamiales</taxon>
        <taxon>Orobanchaceae</taxon>
        <taxon>Buchnereae</taxon>
        <taxon>Striga</taxon>
    </lineage>
</organism>
<dbReference type="Gene3D" id="3.30.710.10">
    <property type="entry name" value="Potassium Channel Kv1.1, Chain A"/>
    <property type="match status" value="1"/>
</dbReference>
<dbReference type="EMBL" id="BKCP01006626">
    <property type="protein sequence ID" value="GER43397.1"/>
    <property type="molecule type" value="Genomic_DNA"/>
</dbReference>
<dbReference type="UniPathway" id="UPA00143"/>
<dbReference type="AlphaFoldDB" id="A0A5A7QG23"/>
<proteinExistence type="predicted"/>
<dbReference type="GO" id="GO:0016567">
    <property type="term" value="P:protein ubiquitination"/>
    <property type="evidence" value="ECO:0007669"/>
    <property type="project" value="UniProtKB-UniPathway"/>
</dbReference>
<name>A0A5A7QG23_STRAF</name>
<accession>A0A5A7QG23</accession>
<evidence type="ECO:0000256" key="1">
    <source>
        <dbReference type="ARBA" id="ARBA00004906"/>
    </source>
</evidence>
<feature type="non-terminal residue" evidence="2">
    <location>
        <position position="1"/>
    </location>
</feature>
<comment type="caution">
    <text evidence="2">The sequence shown here is derived from an EMBL/GenBank/DDBJ whole genome shotgun (WGS) entry which is preliminary data.</text>
</comment>
<evidence type="ECO:0000313" key="3">
    <source>
        <dbReference type="Proteomes" id="UP000325081"/>
    </source>
</evidence>
<comment type="pathway">
    <text evidence="1">Protein modification; protein ubiquitination.</text>
</comment>
<protein>
    <submittedName>
        <fullName evidence="2">BTB/POZ domain-containing protein</fullName>
    </submittedName>
</protein>
<dbReference type="PANTHER" id="PTHR31060:SF30">
    <property type="entry name" value="OS07G0668800 PROTEIN"/>
    <property type="match status" value="1"/>
</dbReference>
<dbReference type="SUPFAM" id="SSF54695">
    <property type="entry name" value="POZ domain"/>
    <property type="match status" value="1"/>
</dbReference>
<reference evidence="3" key="1">
    <citation type="journal article" date="2019" name="Curr. Biol.">
        <title>Genome Sequence of Striga asiatica Provides Insight into the Evolution of Plant Parasitism.</title>
        <authorList>
            <person name="Yoshida S."/>
            <person name="Kim S."/>
            <person name="Wafula E.K."/>
            <person name="Tanskanen J."/>
            <person name="Kim Y.M."/>
            <person name="Honaas L."/>
            <person name="Yang Z."/>
            <person name="Spallek T."/>
            <person name="Conn C.E."/>
            <person name="Ichihashi Y."/>
            <person name="Cheong K."/>
            <person name="Cui S."/>
            <person name="Der J.P."/>
            <person name="Gundlach H."/>
            <person name="Jiao Y."/>
            <person name="Hori C."/>
            <person name="Ishida J.K."/>
            <person name="Kasahara H."/>
            <person name="Kiba T."/>
            <person name="Kim M.S."/>
            <person name="Koo N."/>
            <person name="Laohavisit A."/>
            <person name="Lee Y.H."/>
            <person name="Lumba S."/>
            <person name="McCourt P."/>
            <person name="Mortimer J.C."/>
            <person name="Mutuku J.M."/>
            <person name="Nomura T."/>
            <person name="Sasaki-Sekimoto Y."/>
            <person name="Seto Y."/>
            <person name="Wang Y."/>
            <person name="Wakatake T."/>
            <person name="Sakakibara H."/>
            <person name="Demura T."/>
            <person name="Yamaguchi S."/>
            <person name="Yoneyama K."/>
            <person name="Manabe R.I."/>
            <person name="Nelson D.C."/>
            <person name="Schulman A.H."/>
            <person name="Timko M.P."/>
            <person name="dePamphilis C.W."/>
            <person name="Choi D."/>
            <person name="Shirasu K."/>
        </authorList>
    </citation>
    <scope>NUCLEOTIDE SEQUENCE [LARGE SCALE GENOMIC DNA]</scope>
    <source>
        <strain evidence="3">cv. UVA1</strain>
    </source>
</reference>
<dbReference type="PANTHER" id="PTHR31060">
    <property type="entry name" value="OSJNBA0011J08.25 PROTEIN-RELATED"/>
    <property type="match status" value="1"/>
</dbReference>
<evidence type="ECO:0000313" key="2">
    <source>
        <dbReference type="EMBL" id="GER43397.1"/>
    </source>
</evidence>